<evidence type="ECO:0000313" key="4">
    <source>
        <dbReference type="EMBL" id="SFE09720.1"/>
    </source>
</evidence>
<comment type="similarity">
    <text evidence="1">Belongs to the 'GDXG' lipolytic enzyme family.</text>
</comment>
<accession>A0A1I1XVZ4</accession>
<dbReference type="EMBL" id="FOMX01000008">
    <property type="protein sequence ID" value="SFE09720.1"/>
    <property type="molecule type" value="Genomic_DNA"/>
</dbReference>
<dbReference type="Pfam" id="PF07859">
    <property type="entry name" value="Abhydrolase_3"/>
    <property type="match status" value="1"/>
</dbReference>
<dbReference type="SUPFAM" id="SSF53474">
    <property type="entry name" value="alpha/beta-Hydrolases"/>
    <property type="match status" value="1"/>
</dbReference>
<gene>
    <name evidence="4" type="ORF">SAMN02745121_03016</name>
</gene>
<dbReference type="PANTHER" id="PTHR48081:SF8">
    <property type="entry name" value="ALPHA_BETA HYDROLASE FOLD-3 DOMAIN-CONTAINING PROTEIN-RELATED"/>
    <property type="match status" value="1"/>
</dbReference>
<reference evidence="5" key="1">
    <citation type="submission" date="2016-10" db="EMBL/GenBank/DDBJ databases">
        <authorList>
            <person name="Varghese N."/>
            <person name="Submissions S."/>
        </authorList>
    </citation>
    <scope>NUCLEOTIDE SEQUENCE [LARGE SCALE GENOMIC DNA]</scope>
    <source>
        <strain evidence="5">ATCC 25963</strain>
    </source>
</reference>
<dbReference type="STRING" id="54.SAMN02745121_03016"/>
<dbReference type="InterPro" id="IPR050300">
    <property type="entry name" value="GDXG_lipolytic_enzyme"/>
</dbReference>
<proteinExistence type="inferred from homology"/>
<dbReference type="InterPro" id="IPR029058">
    <property type="entry name" value="AB_hydrolase_fold"/>
</dbReference>
<dbReference type="PANTHER" id="PTHR48081">
    <property type="entry name" value="AB HYDROLASE SUPERFAMILY PROTEIN C4A8.06C"/>
    <property type="match status" value="1"/>
</dbReference>
<dbReference type="Gene3D" id="3.40.50.1820">
    <property type="entry name" value="alpha/beta hydrolase"/>
    <property type="match status" value="1"/>
</dbReference>
<dbReference type="InterPro" id="IPR013094">
    <property type="entry name" value="AB_hydrolase_3"/>
</dbReference>
<evidence type="ECO:0000313" key="5">
    <source>
        <dbReference type="Proteomes" id="UP000199400"/>
    </source>
</evidence>
<dbReference type="FunFam" id="3.40.50.1820:FF:000089">
    <property type="entry name" value="Alpha/beta hydrolase"/>
    <property type="match status" value="1"/>
</dbReference>
<name>A0A1I1XVZ4_9BACT</name>
<keyword evidence="5" id="KW-1185">Reference proteome</keyword>
<dbReference type="Proteomes" id="UP000199400">
    <property type="component" value="Unassembled WGS sequence"/>
</dbReference>
<protein>
    <submittedName>
        <fullName evidence="4">Acetyl esterase</fullName>
    </submittedName>
</protein>
<keyword evidence="2" id="KW-0378">Hydrolase</keyword>
<dbReference type="GO" id="GO:0016787">
    <property type="term" value="F:hydrolase activity"/>
    <property type="evidence" value="ECO:0007669"/>
    <property type="project" value="UniProtKB-KW"/>
</dbReference>
<sequence length="352" mass="37911">MVAGMQSPSVSHRLQAVAARALLSLPDSLQRVLAGGRPVERDGYTLDPQVQHMLAMQRRMRRPHFHHLSVERARREMEINTWLLAPLTPALEAVRDEMFPGPAGKIAARIYRPRGLAAPAPATVYFHGGGFVVGGLDSHDPVCRILAHEARCVVIAVDYRLAPEHRFPAAADDALAAFRHVVAEAGALGIDVRRIAVAGDSAGGNLSAVVSLDTRGDTVRPAFQLLIYPAVDLTMSFPSIRSLGEGFFLEQATMEWFMNHYLRGAEDGRDPRASPWFADVSGAPAAAVFTAGFDPLRDEGEAYARKLGAAGVPVAYTCHRGMFHGHISASGGLSNARPALSEMTAALRRALT</sequence>
<evidence type="ECO:0000256" key="1">
    <source>
        <dbReference type="ARBA" id="ARBA00010515"/>
    </source>
</evidence>
<organism evidence="4 5">
    <name type="scientific">Nannocystis exedens</name>
    <dbReference type="NCBI Taxonomy" id="54"/>
    <lineage>
        <taxon>Bacteria</taxon>
        <taxon>Pseudomonadati</taxon>
        <taxon>Myxococcota</taxon>
        <taxon>Polyangia</taxon>
        <taxon>Nannocystales</taxon>
        <taxon>Nannocystaceae</taxon>
        <taxon>Nannocystis</taxon>
    </lineage>
</organism>
<evidence type="ECO:0000256" key="2">
    <source>
        <dbReference type="ARBA" id="ARBA00022801"/>
    </source>
</evidence>
<dbReference type="AlphaFoldDB" id="A0A1I1XVZ4"/>
<evidence type="ECO:0000259" key="3">
    <source>
        <dbReference type="Pfam" id="PF07859"/>
    </source>
</evidence>
<feature type="domain" description="Alpha/beta hydrolase fold-3" evidence="3">
    <location>
        <begin position="124"/>
        <end position="326"/>
    </location>
</feature>
<dbReference type="OrthoDB" id="24847at2"/>